<dbReference type="OrthoDB" id="5386278at2759"/>
<dbReference type="EMBL" id="KI966448">
    <property type="protein sequence ID" value="EWC43894.1"/>
    <property type="molecule type" value="Genomic_DNA"/>
</dbReference>
<evidence type="ECO:0000256" key="3">
    <source>
        <dbReference type="ARBA" id="ARBA00022801"/>
    </source>
</evidence>
<organism evidence="7 8">
    <name type="scientific">Drechslerella stenobrocha 248</name>
    <dbReference type="NCBI Taxonomy" id="1043628"/>
    <lineage>
        <taxon>Eukaryota</taxon>
        <taxon>Fungi</taxon>
        <taxon>Dikarya</taxon>
        <taxon>Ascomycota</taxon>
        <taxon>Pezizomycotina</taxon>
        <taxon>Orbiliomycetes</taxon>
        <taxon>Orbiliales</taxon>
        <taxon>Orbiliaceae</taxon>
        <taxon>Drechslerella</taxon>
    </lineage>
</organism>
<dbReference type="InterPro" id="IPR036852">
    <property type="entry name" value="Peptidase_S8/S53_dom_sf"/>
</dbReference>
<gene>
    <name evidence="7" type="ORF">DRE_01246</name>
</gene>
<dbReference type="HOGENOM" id="CLU_006016_3_1_1"/>
<dbReference type="GO" id="GO:0004252">
    <property type="term" value="F:serine-type endopeptidase activity"/>
    <property type="evidence" value="ECO:0007669"/>
    <property type="project" value="InterPro"/>
</dbReference>
<name>W7HLF0_9PEZI</name>
<evidence type="ECO:0000313" key="7">
    <source>
        <dbReference type="EMBL" id="EWC43894.1"/>
    </source>
</evidence>
<evidence type="ECO:0000256" key="5">
    <source>
        <dbReference type="SAM" id="MobiDB-lite"/>
    </source>
</evidence>
<dbReference type="Gene3D" id="1.25.40.20">
    <property type="entry name" value="Ankyrin repeat-containing domain"/>
    <property type="match status" value="1"/>
</dbReference>
<dbReference type="AlphaFoldDB" id="W7HLF0"/>
<dbReference type="Pfam" id="PF00082">
    <property type="entry name" value="Peptidase_S8"/>
    <property type="match status" value="1"/>
</dbReference>
<feature type="region of interest" description="Disordered" evidence="5">
    <location>
        <begin position="717"/>
        <end position="744"/>
    </location>
</feature>
<accession>W7HLF0</accession>
<proteinExistence type="inferred from homology"/>
<evidence type="ECO:0000313" key="8">
    <source>
        <dbReference type="Proteomes" id="UP000024837"/>
    </source>
</evidence>
<dbReference type="InterPro" id="IPR000209">
    <property type="entry name" value="Peptidase_S8/S53_dom"/>
</dbReference>
<dbReference type="SUPFAM" id="SSF52743">
    <property type="entry name" value="Subtilisin-like"/>
    <property type="match status" value="1"/>
</dbReference>
<comment type="similarity">
    <text evidence="1">Belongs to the peptidase S8 family.</text>
</comment>
<feature type="region of interest" description="Disordered" evidence="5">
    <location>
        <begin position="475"/>
        <end position="505"/>
    </location>
</feature>
<keyword evidence="8" id="KW-1185">Reference proteome</keyword>
<protein>
    <recommendedName>
        <fullName evidence="6">Peptidase S8/S53 domain-containing protein</fullName>
    </recommendedName>
</protein>
<evidence type="ECO:0000256" key="2">
    <source>
        <dbReference type="ARBA" id="ARBA00022670"/>
    </source>
</evidence>
<keyword evidence="3" id="KW-0378">Hydrolase</keyword>
<evidence type="ECO:0000256" key="1">
    <source>
        <dbReference type="ARBA" id="ARBA00011073"/>
    </source>
</evidence>
<dbReference type="PRINTS" id="PR00723">
    <property type="entry name" value="SUBTILISIN"/>
</dbReference>
<dbReference type="GO" id="GO:0006508">
    <property type="term" value="P:proteolysis"/>
    <property type="evidence" value="ECO:0007669"/>
    <property type="project" value="UniProtKB-KW"/>
</dbReference>
<keyword evidence="4" id="KW-0720">Serine protease</keyword>
<dbReference type="PANTHER" id="PTHR43399">
    <property type="entry name" value="SUBTILISIN-RELATED"/>
    <property type="match status" value="1"/>
</dbReference>
<keyword evidence="2" id="KW-0645">Protease</keyword>
<sequence>MAKDVLTKNSDPAFKVAYRDLLIQILQKYPTALNSKSRDKNGAQATPLQMAFKHANGVFLMQVFTVRIKHGGLRDLESYFETLSLQKENCFHYAATLNIRYLEKMNKVYKNSTKAFAAQDVDGNTPLHLAVIAAAGHTDSAETQQNDFQVVKTLIQKFHRALLTKNNSREHNGAQYTPYQARLAELRGRAAQNGLKKQNTGIWDDDTAIYAKDEVAAYIRDFCITEFDNRDNVITALYQIGEERHIEFDLISLPNRTISTSYLKSLSGHLKFESVLRYVALPQLSVKDDVNLFTEPQNQENKRALALAKLDRGMGLRDAKLIFDWLYENRVRRILRVIVVDNGDNSHTDEVIVSSLERFKIETWDWRRRDISADVIHRAAGSSVKRISLYFSGDLVVLDAWSSPDGFANKDRFPRLEAIEVFYQRGLENQSRLKSSLESFKKQVKRAFKGELEVDTQIQGIADKIIDDLLSDDVPEVPVPTGNGGDTRNGNGPAKDAKKEKPLLSNKPIDQATLERYIGHMVIRKWHEINGAASQIYEGQNSSKREIHVRLTAEKETTPDSTAQMIIREERSHAWVETLEYFAENFILRLPDPIPLDLYGPPVKIAVLDNGIDAALSIFNGKIAAGTSFAPYLHSRDLINAYFAPSDDHGTIMASLICQVCPRVQLYVARLEEGSSVDGRRQITAKSAAAAVEWAVNNKVDIISMSWTIEIFGEGMNPKPKQDVQHHDNPEDSEGSERTHNESPDIKLLTRAIKVAKDKNIILFASASDQGSASSRHCYPARAGGCITIGAATETGEMCAWVHPSQAKFCCPGVDVPFKKANETPKQQSGSSVATALAAGLAGLLLFCDRLLYKEKSILRSKRTMITAFENLATGTDKQFPRVDDFFKRDLNTLDSWLNLDGNGGLSEKGRAGLKAIVNKII</sequence>
<dbReference type="Proteomes" id="UP000024837">
    <property type="component" value="Unassembled WGS sequence"/>
</dbReference>
<evidence type="ECO:0000256" key="4">
    <source>
        <dbReference type="ARBA" id="ARBA00022825"/>
    </source>
</evidence>
<dbReference type="InterPro" id="IPR036770">
    <property type="entry name" value="Ankyrin_rpt-contain_sf"/>
</dbReference>
<dbReference type="Gene3D" id="3.40.50.200">
    <property type="entry name" value="Peptidase S8/S53 domain"/>
    <property type="match status" value="1"/>
</dbReference>
<reference evidence="7 8" key="1">
    <citation type="submission" date="2013-05" db="EMBL/GenBank/DDBJ databases">
        <title>Drechslerella stenobrocha genome reveals carnivorous origination and mechanical trapping mechanism of predatory fungi.</title>
        <authorList>
            <person name="Liu X."/>
            <person name="Zhang W."/>
            <person name="Liu K."/>
        </authorList>
    </citation>
    <scope>NUCLEOTIDE SEQUENCE [LARGE SCALE GENOMIC DNA]</scope>
    <source>
        <strain evidence="7 8">248</strain>
    </source>
</reference>
<feature type="domain" description="Peptidase S8/S53" evidence="6">
    <location>
        <begin position="603"/>
        <end position="846"/>
    </location>
</feature>
<dbReference type="InterPro" id="IPR051048">
    <property type="entry name" value="Peptidase_S8/S53_subtilisin"/>
</dbReference>
<dbReference type="PANTHER" id="PTHR43399:SF4">
    <property type="entry name" value="CELL WALL-ASSOCIATED PROTEASE"/>
    <property type="match status" value="1"/>
</dbReference>
<evidence type="ECO:0000259" key="6">
    <source>
        <dbReference type="Pfam" id="PF00082"/>
    </source>
</evidence>
<dbReference type="InterPro" id="IPR015500">
    <property type="entry name" value="Peptidase_S8_subtilisin-rel"/>
</dbReference>
<feature type="compositionally biased region" description="Basic and acidic residues" evidence="5">
    <location>
        <begin position="720"/>
        <end position="744"/>
    </location>
</feature>